<feature type="region of interest" description="Disordered" evidence="6">
    <location>
        <begin position="522"/>
        <end position="575"/>
    </location>
</feature>
<evidence type="ECO:0000256" key="3">
    <source>
        <dbReference type="ARBA" id="ARBA00022692"/>
    </source>
</evidence>
<gene>
    <name evidence="8" type="ORF">FNF31_06235</name>
</gene>
<dbReference type="GO" id="GO:0005789">
    <property type="term" value="C:endoplasmic reticulum membrane"/>
    <property type="evidence" value="ECO:0007669"/>
    <property type="project" value="TreeGrafter"/>
</dbReference>
<organism evidence="8 9">
    <name type="scientific">Cafeteria roenbergensis</name>
    <name type="common">Marine flagellate</name>
    <dbReference type="NCBI Taxonomy" id="33653"/>
    <lineage>
        <taxon>Eukaryota</taxon>
        <taxon>Sar</taxon>
        <taxon>Stramenopiles</taxon>
        <taxon>Bigyra</taxon>
        <taxon>Opalozoa</taxon>
        <taxon>Bicosoecida</taxon>
        <taxon>Cafeteriaceae</taxon>
        <taxon>Cafeteria</taxon>
    </lineage>
</organism>
<feature type="transmembrane region" description="Helical" evidence="7">
    <location>
        <begin position="474"/>
        <end position="501"/>
    </location>
</feature>
<evidence type="ECO:0000256" key="6">
    <source>
        <dbReference type="SAM" id="MobiDB-lite"/>
    </source>
</evidence>
<proteinExistence type="inferred from homology"/>
<keyword evidence="5 7" id="KW-0472">Membrane</keyword>
<dbReference type="Proteomes" id="UP000325113">
    <property type="component" value="Unassembled WGS sequence"/>
</dbReference>
<feature type="compositionally biased region" description="Low complexity" evidence="6">
    <location>
        <begin position="55"/>
        <end position="67"/>
    </location>
</feature>
<feature type="region of interest" description="Disordered" evidence="6">
    <location>
        <begin position="1"/>
        <end position="94"/>
    </location>
</feature>
<dbReference type="EMBL" id="VLTM01000091">
    <property type="protein sequence ID" value="KAA0154816.1"/>
    <property type="molecule type" value="Genomic_DNA"/>
</dbReference>
<evidence type="ECO:0000313" key="9">
    <source>
        <dbReference type="Proteomes" id="UP000325113"/>
    </source>
</evidence>
<keyword evidence="4 7" id="KW-1133">Transmembrane helix</keyword>
<evidence type="ECO:0000256" key="2">
    <source>
        <dbReference type="ARBA" id="ARBA00008803"/>
    </source>
</evidence>
<dbReference type="InterPro" id="IPR008010">
    <property type="entry name" value="Tatp1"/>
</dbReference>
<comment type="caution">
    <text evidence="8">The sequence shown here is derived from an EMBL/GenBank/DDBJ whole genome shotgun (WGS) entry which is preliminary data.</text>
</comment>
<feature type="compositionally biased region" description="Basic and acidic residues" evidence="6">
    <location>
        <begin position="558"/>
        <end position="571"/>
    </location>
</feature>
<evidence type="ECO:0000256" key="7">
    <source>
        <dbReference type="SAM" id="Phobius"/>
    </source>
</evidence>
<comment type="subcellular location">
    <subcellularLocation>
        <location evidence="1">Membrane</location>
        <topology evidence="1">Multi-pass membrane protein</topology>
    </subcellularLocation>
</comment>
<sequence>MPGPDPGAGGGPARSRQPAPAGTERVGPLPKTKQLHPADPKGAFAGTEHSGGAFADGLAQGAARGAGLPRHRPSATAPAGNVASPSHTPEASARDDSRLSALQFLLGSLDWGSVQPDEAFSDVPTPVSLVFQVPWHLEQCLWLGVVIALDNLLHVVTLLPIRVASTVVSGVVQLLRGTGLDSRLHRAHLFDALRFATALLGVYTLSQFEVGWMYHTIRGESAPVKLYVLFNILEVADKLMASLGLEMVNHMHRAAVMLPNIRLHKHGQWSSAGWAAWQTVGLVVQVAGAAAVTAVHSAIMFVQLVCLSVALNSHSNALAALLISNNFVELKASVFKRVRYEMLFQTVCADSVERLNLLLFLGLTVVQDAGAADGMGARLRGACVVIVAELILDWVKHYFICKYNGFKPAVYDDGATILSHDVVMARDFRATTLDPTLSPSKRLGLATLPLACVIVRFLWLRFGEQAAPRLFTPSGIAFGLSCFCLLLSLKLFLNTAILAYARRFRALHALIEREAARATEAPDAAAEHVHGDAAPEPYASPLTRSQSFVVPPTTYSRVEARPPAQEERHPEPAVSAEQIADLSKLLSVNRFDLQPGAKRIP</sequence>
<protein>
    <submittedName>
        <fullName evidence="8">Uncharacterized protein</fullName>
    </submittedName>
</protein>
<name>A0A5A8CNX3_CAFRO</name>
<accession>A0A5A8CNX3</accession>
<feature type="compositionally biased region" description="Polar residues" evidence="6">
    <location>
        <begin position="542"/>
        <end position="556"/>
    </location>
</feature>
<dbReference type="Pfam" id="PF05346">
    <property type="entry name" value="DUF747"/>
    <property type="match status" value="1"/>
</dbReference>
<evidence type="ECO:0000256" key="1">
    <source>
        <dbReference type="ARBA" id="ARBA00004141"/>
    </source>
</evidence>
<dbReference type="PANTHER" id="PTHR13317">
    <property type="entry name" value="TRANSMEMBRANE ANTERIOR POSTERIOR TRANSFORMATION PROTEIN 1 HOMOLOG"/>
    <property type="match status" value="1"/>
</dbReference>
<evidence type="ECO:0000313" key="8">
    <source>
        <dbReference type="EMBL" id="KAA0154816.1"/>
    </source>
</evidence>
<keyword evidence="3 7" id="KW-0812">Transmembrane</keyword>
<feature type="compositionally biased region" description="Gly residues" evidence="6">
    <location>
        <begin position="1"/>
        <end position="12"/>
    </location>
</feature>
<dbReference type="AlphaFoldDB" id="A0A5A8CNX3"/>
<reference evidence="8 9" key="1">
    <citation type="submission" date="2019-07" db="EMBL/GenBank/DDBJ databases">
        <title>Genomes of Cafeteria roenbergensis.</title>
        <authorList>
            <person name="Fischer M.G."/>
            <person name="Hackl T."/>
            <person name="Roman M."/>
        </authorList>
    </citation>
    <scope>NUCLEOTIDE SEQUENCE [LARGE SCALE GENOMIC DNA]</scope>
    <source>
        <strain evidence="8 9">Cflag</strain>
    </source>
</reference>
<comment type="similarity">
    <text evidence="2">Belongs to the TAPT1 family.</text>
</comment>
<evidence type="ECO:0000256" key="4">
    <source>
        <dbReference type="ARBA" id="ARBA00022989"/>
    </source>
</evidence>
<feature type="compositionally biased region" description="Low complexity" evidence="6">
    <location>
        <begin position="13"/>
        <end position="22"/>
    </location>
</feature>
<evidence type="ECO:0000256" key="5">
    <source>
        <dbReference type="ARBA" id="ARBA00023136"/>
    </source>
</evidence>
<dbReference type="PANTHER" id="PTHR13317:SF4">
    <property type="entry name" value="TRANSMEMBRANE ANTERIOR POSTERIOR TRANSFORMATION PROTEIN 1 HOMOLOG"/>
    <property type="match status" value="1"/>
</dbReference>